<sequence length="470" mass="51468">MRDEHDSSSLADSEKHAVKIHQKIISTSPLALDRHGMPLVPQPARFKDDPLNWASWMKWAVLIQVGFFAFLGPFNSSVVNPSLVLLADRLGVDSTTASYTTTCAIIAGGLTPFIFTPLTNIYGRRPVTLFAILMTIAGGIGSGASTSYAGVAVTRALNGAGFGGMMSVGTSCVNDMFFLHERGEKTGIYVIFVTNGAHVAVGGFLGAAKGWKWDFYIGAIITSFPFIMLFNFKGNMIPNRQLRLSHFTHSFAMLKYPSVTLPFIYYTLSWTFINILPAITLAPIYHKFYNMGAGPIGACLGISLTIGSVLGELCAGRLSDVIMYRMAKRHDGVRKPEYRLYLSPLSAFFMPVGIIILGATVGRTGFIPRLVGLSIGVFGLQIGSTCLYAYISDCYKPQTPETGVLFNLGRGLSFFIPFVATRLANEISYLWAWFTFAAILFATYLPVAALILRGERWRIVAGTPTFHRYL</sequence>
<keyword evidence="8" id="KW-1185">Reference proteome</keyword>
<reference evidence="7" key="1">
    <citation type="submission" date="2023-03" db="EMBL/GenBank/DDBJ databases">
        <title>Massive genome expansion in bonnet fungi (Mycena s.s.) driven by repeated elements and novel gene families across ecological guilds.</title>
        <authorList>
            <consortium name="Lawrence Berkeley National Laboratory"/>
            <person name="Harder C.B."/>
            <person name="Miyauchi S."/>
            <person name="Viragh M."/>
            <person name="Kuo A."/>
            <person name="Thoen E."/>
            <person name="Andreopoulos B."/>
            <person name="Lu D."/>
            <person name="Skrede I."/>
            <person name="Drula E."/>
            <person name="Henrissat B."/>
            <person name="Morin E."/>
            <person name="Kohler A."/>
            <person name="Barry K."/>
            <person name="LaButti K."/>
            <person name="Morin E."/>
            <person name="Salamov A."/>
            <person name="Lipzen A."/>
            <person name="Mereny Z."/>
            <person name="Hegedus B."/>
            <person name="Baldrian P."/>
            <person name="Stursova M."/>
            <person name="Weitz H."/>
            <person name="Taylor A."/>
            <person name="Grigoriev I.V."/>
            <person name="Nagy L.G."/>
            <person name="Martin F."/>
            <person name="Kauserud H."/>
        </authorList>
    </citation>
    <scope>NUCLEOTIDE SEQUENCE</scope>
    <source>
        <strain evidence="7">CBHHK182m</strain>
    </source>
</reference>
<accession>A0AAD7ILM7</accession>
<feature type="transmembrane region" description="Helical" evidence="5">
    <location>
        <begin position="403"/>
        <end position="424"/>
    </location>
</feature>
<protein>
    <submittedName>
        <fullName evidence="7">Major facilitator superfamily domain-containing protein</fullName>
    </submittedName>
</protein>
<feature type="transmembrane region" description="Helical" evidence="5">
    <location>
        <begin position="292"/>
        <end position="319"/>
    </location>
</feature>
<dbReference type="InterPro" id="IPR011701">
    <property type="entry name" value="MFS"/>
</dbReference>
<dbReference type="PANTHER" id="PTHR23502">
    <property type="entry name" value="MAJOR FACILITATOR SUPERFAMILY"/>
    <property type="match status" value="1"/>
</dbReference>
<dbReference type="GO" id="GO:0005886">
    <property type="term" value="C:plasma membrane"/>
    <property type="evidence" value="ECO:0007669"/>
    <property type="project" value="TreeGrafter"/>
</dbReference>
<keyword evidence="3 5" id="KW-1133">Transmembrane helix</keyword>
<comment type="caution">
    <text evidence="7">The sequence shown here is derived from an EMBL/GenBank/DDBJ whole genome shotgun (WGS) entry which is preliminary data.</text>
</comment>
<evidence type="ECO:0000256" key="3">
    <source>
        <dbReference type="ARBA" id="ARBA00022989"/>
    </source>
</evidence>
<feature type="transmembrane region" description="Helical" evidence="5">
    <location>
        <begin position="160"/>
        <end position="179"/>
    </location>
</feature>
<evidence type="ECO:0000313" key="8">
    <source>
        <dbReference type="Proteomes" id="UP001215598"/>
    </source>
</evidence>
<dbReference type="Pfam" id="PF07690">
    <property type="entry name" value="MFS_1"/>
    <property type="match status" value="1"/>
</dbReference>
<evidence type="ECO:0000256" key="4">
    <source>
        <dbReference type="ARBA" id="ARBA00023136"/>
    </source>
</evidence>
<name>A0AAD7ILM7_9AGAR</name>
<dbReference type="EMBL" id="JARKIB010000081">
    <property type="protein sequence ID" value="KAJ7746022.1"/>
    <property type="molecule type" value="Genomic_DNA"/>
</dbReference>
<dbReference type="SUPFAM" id="SSF103473">
    <property type="entry name" value="MFS general substrate transporter"/>
    <property type="match status" value="1"/>
</dbReference>
<feature type="transmembrane region" description="Helical" evidence="5">
    <location>
        <begin position="263"/>
        <end position="286"/>
    </location>
</feature>
<feature type="transmembrane region" description="Helical" evidence="5">
    <location>
        <begin position="213"/>
        <end position="232"/>
    </location>
</feature>
<feature type="transmembrane region" description="Helical" evidence="5">
    <location>
        <begin position="186"/>
        <end position="207"/>
    </location>
</feature>
<dbReference type="PANTHER" id="PTHR23502:SF181">
    <property type="entry name" value="MAJOR FACILITATOR SUPERFAMILY (MFS) PROFILE DOMAIN-CONTAINING PROTEIN"/>
    <property type="match status" value="1"/>
</dbReference>
<feature type="transmembrane region" description="Helical" evidence="5">
    <location>
        <begin position="127"/>
        <end position="148"/>
    </location>
</feature>
<dbReference type="Gene3D" id="1.20.1250.20">
    <property type="entry name" value="MFS general substrate transporter like domains"/>
    <property type="match status" value="2"/>
</dbReference>
<proteinExistence type="predicted"/>
<feature type="transmembrane region" description="Helical" evidence="5">
    <location>
        <begin position="430"/>
        <end position="452"/>
    </location>
</feature>
<organism evidence="7 8">
    <name type="scientific">Mycena metata</name>
    <dbReference type="NCBI Taxonomy" id="1033252"/>
    <lineage>
        <taxon>Eukaryota</taxon>
        <taxon>Fungi</taxon>
        <taxon>Dikarya</taxon>
        <taxon>Basidiomycota</taxon>
        <taxon>Agaricomycotina</taxon>
        <taxon>Agaricomycetes</taxon>
        <taxon>Agaricomycetidae</taxon>
        <taxon>Agaricales</taxon>
        <taxon>Marasmiineae</taxon>
        <taxon>Mycenaceae</taxon>
        <taxon>Mycena</taxon>
    </lineage>
</organism>
<feature type="transmembrane region" description="Helical" evidence="5">
    <location>
        <begin position="366"/>
        <end position="391"/>
    </location>
</feature>
<feature type="transmembrane region" description="Helical" evidence="5">
    <location>
        <begin position="96"/>
        <end position="115"/>
    </location>
</feature>
<dbReference type="AlphaFoldDB" id="A0AAD7ILM7"/>
<dbReference type="InterPro" id="IPR020846">
    <property type="entry name" value="MFS_dom"/>
</dbReference>
<dbReference type="PROSITE" id="PS50850">
    <property type="entry name" value="MFS"/>
    <property type="match status" value="1"/>
</dbReference>
<keyword evidence="2 5" id="KW-0812">Transmembrane</keyword>
<evidence type="ECO:0000256" key="1">
    <source>
        <dbReference type="ARBA" id="ARBA00004141"/>
    </source>
</evidence>
<comment type="subcellular location">
    <subcellularLocation>
        <location evidence="1">Membrane</location>
        <topology evidence="1">Multi-pass membrane protein</topology>
    </subcellularLocation>
</comment>
<gene>
    <name evidence="7" type="ORF">B0H16DRAFT_1663907</name>
</gene>
<evidence type="ECO:0000256" key="2">
    <source>
        <dbReference type="ARBA" id="ARBA00022692"/>
    </source>
</evidence>
<keyword evidence="4 5" id="KW-0472">Membrane</keyword>
<dbReference type="GO" id="GO:0022857">
    <property type="term" value="F:transmembrane transporter activity"/>
    <property type="evidence" value="ECO:0007669"/>
    <property type="project" value="InterPro"/>
</dbReference>
<feature type="transmembrane region" description="Helical" evidence="5">
    <location>
        <begin position="56"/>
        <end position="76"/>
    </location>
</feature>
<feature type="transmembrane region" description="Helical" evidence="5">
    <location>
        <begin position="340"/>
        <end position="360"/>
    </location>
</feature>
<evidence type="ECO:0000256" key="5">
    <source>
        <dbReference type="SAM" id="Phobius"/>
    </source>
</evidence>
<evidence type="ECO:0000259" key="6">
    <source>
        <dbReference type="PROSITE" id="PS50850"/>
    </source>
</evidence>
<dbReference type="InterPro" id="IPR036259">
    <property type="entry name" value="MFS_trans_sf"/>
</dbReference>
<evidence type="ECO:0000313" key="7">
    <source>
        <dbReference type="EMBL" id="KAJ7746022.1"/>
    </source>
</evidence>
<feature type="domain" description="Major facilitator superfamily (MFS) profile" evidence="6">
    <location>
        <begin position="61"/>
        <end position="455"/>
    </location>
</feature>
<dbReference type="Proteomes" id="UP001215598">
    <property type="component" value="Unassembled WGS sequence"/>
</dbReference>